<dbReference type="GO" id="GO:0032991">
    <property type="term" value="C:protein-containing complex"/>
    <property type="evidence" value="ECO:0007669"/>
    <property type="project" value="UniProtKB-ARBA"/>
</dbReference>
<dbReference type="Pfam" id="PF08311">
    <property type="entry name" value="Mad3_BUB1_I"/>
    <property type="match status" value="1"/>
</dbReference>
<feature type="compositionally biased region" description="Basic and acidic residues" evidence="5">
    <location>
        <begin position="476"/>
        <end position="485"/>
    </location>
</feature>
<accession>A0A3N4IAK5</accession>
<dbReference type="InterPro" id="IPR008271">
    <property type="entry name" value="Ser/Thr_kinase_AS"/>
</dbReference>
<feature type="compositionally biased region" description="Basic and acidic residues" evidence="5">
    <location>
        <begin position="593"/>
        <end position="604"/>
    </location>
</feature>
<keyword evidence="9" id="KW-1185">Reference proteome</keyword>
<dbReference type="PANTHER" id="PTHR14030:SF4">
    <property type="entry name" value="BUB1 KINASE, ISOFORM A-RELATED"/>
    <property type="match status" value="1"/>
</dbReference>
<feature type="region of interest" description="Disordered" evidence="5">
    <location>
        <begin position="416"/>
        <end position="664"/>
    </location>
</feature>
<dbReference type="SUPFAM" id="SSF56112">
    <property type="entry name" value="Protein kinase-like (PK-like)"/>
    <property type="match status" value="1"/>
</dbReference>
<organism evidence="8 9">
    <name type="scientific">Ascobolus immersus RN42</name>
    <dbReference type="NCBI Taxonomy" id="1160509"/>
    <lineage>
        <taxon>Eukaryota</taxon>
        <taxon>Fungi</taxon>
        <taxon>Dikarya</taxon>
        <taxon>Ascomycota</taxon>
        <taxon>Pezizomycotina</taxon>
        <taxon>Pezizomycetes</taxon>
        <taxon>Pezizales</taxon>
        <taxon>Ascobolaceae</taxon>
        <taxon>Ascobolus</taxon>
    </lineage>
</organism>
<comment type="subcellular location">
    <subcellularLocation>
        <location evidence="1">Chromosome</location>
        <location evidence="1">Centromere</location>
        <location evidence="1">Kinetochore</location>
    </subcellularLocation>
</comment>
<evidence type="ECO:0000259" key="6">
    <source>
        <dbReference type="PROSITE" id="PS50011"/>
    </source>
</evidence>
<feature type="compositionally biased region" description="Basic and acidic residues" evidence="5">
    <location>
        <begin position="419"/>
        <end position="433"/>
    </location>
</feature>
<dbReference type="FunFam" id="1.25.40.430:FF:000003">
    <property type="entry name" value="Checkpoint serine/threonine-protein kinase BUB1"/>
    <property type="match status" value="1"/>
</dbReference>
<dbReference type="GO" id="GO:0005634">
    <property type="term" value="C:nucleus"/>
    <property type="evidence" value="ECO:0007669"/>
    <property type="project" value="TreeGrafter"/>
</dbReference>
<dbReference type="PANTHER" id="PTHR14030">
    <property type="entry name" value="MITOTIC CHECKPOINT SERINE/THREONINE-PROTEIN KINASE BUB1"/>
    <property type="match status" value="1"/>
</dbReference>
<evidence type="ECO:0000313" key="8">
    <source>
        <dbReference type="EMBL" id="RPA83115.1"/>
    </source>
</evidence>
<feature type="compositionally biased region" description="Acidic residues" evidence="5">
    <location>
        <begin position="638"/>
        <end position="652"/>
    </location>
</feature>
<dbReference type="PROSITE" id="PS51489">
    <property type="entry name" value="BUB1_N"/>
    <property type="match status" value="1"/>
</dbReference>
<dbReference type="InterPro" id="IPR012572">
    <property type="entry name" value="Mad3/Bub1_II"/>
</dbReference>
<dbReference type="Pfam" id="PF00069">
    <property type="entry name" value="Pkinase"/>
    <property type="match status" value="1"/>
</dbReference>
<dbReference type="Gene3D" id="1.25.40.430">
    <property type="match status" value="1"/>
</dbReference>
<dbReference type="InterPro" id="IPR000719">
    <property type="entry name" value="Prot_kinase_dom"/>
</dbReference>
<dbReference type="Gene3D" id="1.10.510.10">
    <property type="entry name" value="Transferase(Phosphotransferase) domain 1"/>
    <property type="match status" value="1"/>
</dbReference>
<feature type="region of interest" description="Disordered" evidence="5">
    <location>
        <begin position="197"/>
        <end position="345"/>
    </location>
</feature>
<evidence type="ECO:0000256" key="3">
    <source>
        <dbReference type="ARBA" id="ARBA00022838"/>
    </source>
</evidence>
<dbReference type="GO" id="GO:0007094">
    <property type="term" value="P:mitotic spindle assembly checkpoint signaling"/>
    <property type="evidence" value="ECO:0007669"/>
    <property type="project" value="InterPro"/>
</dbReference>
<dbReference type="InterPro" id="IPR015661">
    <property type="entry name" value="Bub1/Mad3"/>
</dbReference>
<feature type="compositionally biased region" description="Polar residues" evidence="5">
    <location>
        <begin position="612"/>
        <end position="623"/>
    </location>
</feature>
<evidence type="ECO:0000256" key="5">
    <source>
        <dbReference type="SAM" id="MobiDB-lite"/>
    </source>
</evidence>
<feature type="domain" description="Protein kinase" evidence="6">
    <location>
        <begin position="765"/>
        <end position="1110"/>
    </location>
</feature>
<sequence>MSDPVDIEAIIGSKENIQPRASGRSARALVAALTPTSGPVTPQGVRGVQSVARKAFEKELETAAELDDPLEVWVRYFQWTLDTFPACNTTESGMVHLLERATKAFEKEPQYKNDPRYLKMWIHYIQYYSDAPREHFAYLARHDIGQRLALFYEEFAAYLESTGRRNQAAEIYQTGIENNAKPVQRLTRKYEEFRERLEANPPDPNEPSSPAIPTVRPALASKPFGTSIASTPDPQASRGLPGSAGGSTKPKKNKLAVFSDADAEPEKATRGGGSKGWDSIGTMAERKKENTMEARPWAGETLQQDKAAVKKAPKEKLAVFRDTSKQDRSSSSSSRSHRKRPSIPATFQLPYETYLKPERPDERWHANMLAIQPNPQNVYEEYSPEELRAISRGLYRLDWDRKRQLEAEATRAALQAERAALEERRRQSLERRQRASASPGFKDSFSPVKVAMKMSPEPSKGKVKKLKKNGRPAMDLTKKLGPRGESDDEGDEDEEDEEDSEEEEEEDEEFVSAEEGSGEEDESGPSLGGRRSLDAQEKPAGKLSGHRDSRRSSMKTPMRYDESSEDDAPTPLTDKLGRIIGPPPEDYDPPTHPWEDPKEKENRKLPFMTPITEVTESLPPTTGRNRRTMRTPSRYDSTDGDTFDEDEEEDEAYASPTGSPLPRLKEVIKGRKVLGEKKPLLDSTPVAYSRGPIIAESQCNPCDPNLRKQILENIQPPLASADGFNIYTKRFGKSELIRRHCNKKNAVAASASPLSLSFPAAKAPYTFKKELGKGAFAPVYLVENEIFNDDGSDDTGNEFGLTAGLRALGRSRLEAIKMEYPPSAWEYYIIRTTKRRLGYSRVASSVVTAHEFHMFPDECYLVLDYFSQGTIIDLVNLARNDTSLSTSGQIDEQLVMFLTIELLRTVEALHAKGIIHGDLKADNCLVRFEALPDAAWSSRYYADGSCGWDKKGLALIDFGRGIDMTAFKPTVQFIADWPPDEHDCAEIREMRPWTYQIDYHGIANIIHTLLFGKFIETVVEKDFDALARSGGGVRKRYRVSSGFKRYWQAEIWADCFDVLLNSGAYAKKGGMLPVEQEIRDVRRRMEKWLEGNSERGLGLKTVIKRMEGVLKKRK</sequence>
<evidence type="ECO:0000256" key="1">
    <source>
        <dbReference type="ARBA" id="ARBA00004629"/>
    </source>
</evidence>
<feature type="domain" description="BUB1 N-terminal" evidence="7">
    <location>
        <begin position="56"/>
        <end position="221"/>
    </location>
</feature>
<dbReference type="SMART" id="SM00777">
    <property type="entry name" value="Mad3_BUB1_I"/>
    <property type="match status" value="1"/>
</dbReference>
<dbReference type="InterPro" id="IPR011009">
    <property type="entry name" value="Kinase-like_dom_sf"/>
</dbReference>
<dbReference type="GO" id="GO:0000776">
    <property type="term" value="C:kinetochore"/>
    <property type="evidence" value="ECO:0007669"/>
    <property type="project" value="UniProtKB-KW"/>
</dbReference>
<evidence type="ECO:0000313" key="9">
    <source>
        <dbReference type="Proteomes" id="UP000275078"/>
    </source>
</evidence>
<feature type="compositionally biased region" description="Basic and acidic residues" evidence="5">
    <location>
        <begin position="312"/>
        <end position="328"/>
    </location>
</feature>
<dbReference type="SMART" id="SM00220">
    <property type="entry name" value="S_TKc"/>
    <property type="match status" value="1"/>
</dbReference>
<gene>
    <name evidence="8" type="ORF">BJ508DRAFT_224318</name>
</gene>
<evidence type="ECO:0000256" key="4">
    <source>
        <dbReference type="ARBA" id="ARBA00023328"/>
    </source>
</evidence>
<dbReference type="PROSITE" id="PS50011">
    <property type="entry name" value="PROTEIN_KINASE_DOM"/>
    <property type="match status" value="1"/>
</dbReference>
<dbReference type="CDD" id="cd13981">
    <property type="entry name" value="STKc_Bub1_BubR1"/>
    <property type="match status" value="1"/>
</dbReference>
<dbReference type="PROSITE" id="PS00108">
    <property type="entry name" value="PROTEIN_KINASE_ST"/>
    <property type="match status" value="1"/>
</dbReference>
<dbReference type="GO" id="GO:0051754">
    <property type="term" value="P:meiotic sister chromatid cohesion, centromeric"/>
    <property type="evidence" value="ECO:0007669"/>
    <property type="project" value="TreeGrafter"/>
</dbReference>
<dbReference type="AlphaFoldDB" id="A0A3N4IAK5"/>
<keyword evidence="4" id="KW-0137">Centromere</keyword>
<keyword evidence="3" id="KW-0995">Kinetochore</keyword>
<dbReference type="InterPro" id="IPR013212">
    <property type="entry name" value="Mad3/Bub1_I"/>
</dbReference>
<feature type="compositionally biased region" description="Basic residues" evidence="5">
    <location>
        <begin position="461"/>
        <end position="470"/>
    </location>
</feature>
<dbReference type="GO" id="GO:0005524">
    <property type="term" value="F:ATP binding"/>
    <property type="evidence" value="ECO:0007669"/>
    <property type="project" value="InterPro"/>
</dbReference>
<evidence type="ECO:0000256" key="2">
    <source>
        <dbReference type="ARBA" id="ARBA00022454"/>
    </source>
</evidence>
<dbReference type="EMBL" id="ML119667">
    <property type="protein sequence ID" value="RPA83115.1"/>
    <property type="molecule type" value="Genomic_DNA"/>
</dbReference>
<dbReference type="Proteomes" id="UP000275078">
    <property type="component" value="Unassembled WGS sequence"/>
</dbReference>
<name>A0A3N4IAK5_ASCIM</name>
<evidence type="ECO:0000259" key="7">
    <source>
        <dbReference type="PROSITE" id="PS51489"/>
    </source>
</evidence>
<reference evidence="8 9" key="1">
    <citation type="journal article" date="2018" name="Nat. Ecol. Evol.">
        <title>Pezizomycetes genomes reveal the molecular basis of ectomycorrhizal truffle lifestyle.</title>
        <authorList>
            <person name="Murat C."/>
            <person name="Payen T."/>
            <person name="Noel B."/>
            <person name="Kuo A."/>
            <person name="Morin E."/>
            <person name="Chen J."/>
            <person name="Kohler A."/>
            <person name="Krizsan K."/>
            <person name="Balestrini R."/>
            <person name="Da Silva C."/>
            <person name="Montanini B."/>
            <person name="Hainaut M."/>
            <person name="Levati E."/>
            <person name="Barry K.W."/>
            <person name="Belfiori B."/>
            <person name="Cichocki N."/>
            <person name="Clum A."/>
            <person name="Dockter R.B."/>
            <person name="Fauchery L."/>
            <person name="Guy J."/>
            <person name="Iotti M."/>
            <person name="Le Tacon F."/>
            <person name="Lindquist E.A."/>
            <person name="Lipzen A."/>
            <person name="Malagnac F."/>
            <person name="Mello A."/>
            <person name="Molinier V."/>
            <person name="Miyauchi S."/>
            <person name="Poulain J."/>
            <person name="Riccioni C."/>
            <person name="Rubini A."/>
            <person name="Sitrit Y."/>
            <person name="Splivallo R."/>
            <person name="Traeger S."/>
            <person name="Wang M."/>
            <person name="Zifcakova L."/>
            <person name="Wipf D."/>
            <person name="Zambonelli A."/>
            <person name="Paolocci F."/>
            <person name="Nowrousian M."/>
            <person name="Ottonello S."/>
            <person name="Baldrian P."/>
            <person name="Spatafora J.W."/>
            <person name="Henrissat B."/>
            <person name="Nagy L.G."/>
            <person name="Aury J.M."/>
            <person name="Wincker P."/>
            <person name="Grigoriev I.V."/>
            <person name="Bonfante P."/>
            <person name="Martin F.M."/>
        </authorList>
    </citation>
    <scope>NUCLEOTIDE SEQUENCE [LARGE SCALE GENOMIC DNA]</scope>
    <source>
        <strain evidence="8 9">RN42</strain>
    </source>
</reference>
<protein>
    <submittedName>
        <fullName evidence="8">Uncharacterized protein</fullName>
    </submittedName>
</protein>
<keyword evidence="2" id="KW-0158">Chromosome</keyword>
<dbReference type="OrthoDB" id="248495at2759"/>
<feature type="compositionally biased region" description="Basic and acidic residues" evidence="5">
    <location>
        <begin position="531"/>
        <end position="551"/>
    </location>
</feature>
<dbReference type="Pfam" id="PF08171">
    <property type="entry name" value="Mad3_BUB1_II"/>
    <property type="match status" value="1"/>
</dbReference>
<dbReference type="GO" id="GO:0004672">
    <property type="term" value="F:protein kinase activity"/>
    <property type="evidence" value="ECO:0007669"/>
    <property type="project" value="InterPro"/>
</dbReference>
<feature type="compositionally biased region" description="Acidic residues" evidence="5">
    <location>
        <begin position="486"/>
        <end position="523"/>
    </location>
</feature>
<dbReference type="STRING" id="1160509.A0A3N4IAK5"/>
<proteinExistence type="predicted"/>